<dbReference type="InterPro" id="IPR010982">
    <property type="entry name" value="Lambda_DNA-bd_dom_sf"/>
</dbReference>
<reference evidence="3" key="1">
    <citation type="journal article" date="2019" name="Int. J. Syst. Evol. Microbiol.">
        <title>The Global Catalogue of Microorganisms (GCM) 10K type strain sequencing project: providing services to taxonomists for standard genome sequencing and annotation.</title>
        <authorList>
            <consortium name="The Broad Institute Genomics Platform"/>
            <consortium name="The Broad Institute Genome Sequencing Center for Infectious Disease"/>
            <person name="Wu L."/>
            <person name="Ma J."/>
        </authorList>
    </citation>
    <scope>NUCLEOTIDE SEQUENCE [LARGE SCALE GENOMIC DNA]</scope>
    <source>
        <strain evidence="3">JCM 3296</strain>
    </source>
</reference>
<dbReference type="SUPFAM" id="SSF47413">
    <property type="entry name" value="lambda repressor-like DNA-binding domains"/>
    <property type="match status" value="1"/>
</dbReference>
<dbReference type="EMBL" id="BMRE01000013">
    <property type="protein sequence ID" value="GGU39874.1"/>
    <property type="molecule type" value="Genomic_DNA"/>
</dbReference>
<protein>
    <recommendedName>
        <fullName evidence="1">HTH cro/C1-type domain-containing protein</fullName>
    </recommendedName>
</protein>
<dbReference type="Proteomes" id="UP000649573">
    <property type="component" value="Unassembled WGS sequence"/>
</dbReference>
<dbReference type="Pfam" id="PF19054">
    <property type="entry name" value="DUF5753"/>
    <property type="match status" value="1"/>
</dbReference>
<comment type="caution">
    <text evidence="2">The sequence shown here is derived from an EMBL/GenBank/DDBJ whole genome shotgun (WGS) entry which is preliminary data.</text>
</comment>
<keyword evidence="3" id="KW-1185">Reference proteome</keyword>
<dbReference type="RefSeq" id="WP_189254771.1">
    <property type="nucleotide sequence ID" value="NZ_BMRE01000013.1"/>
</dbReference>
<feature type="domain" description="HTH cro/C1-type" evidence="1">
    <location>
        <begin position="17"/>
        <end position="71"/>
    </location>
</feature>
<name>A0ABQ2UKP6_9PSEU</name>
<organism evidence="2 3">
    <name type="scientific">Lentzea flava</name>
    <dbReference type="NCBI Taxonomy" id="103732"/>
    <lineage>
        <taxon>Bacteria</taxon>
        <taxon>Bacillati</taxon>
        <taxon>Actinomycetota</taxon>
        <taxon>Actinomycetes</taxon>
        <taxon>Pseudonocardiales</taxon>
        <taxon>Pseudonocardiaceae</taxon>
        <taxon>Lentzea</taxon>
    </lineage>
</organism>
<evidence type="ECO:0000259" key="1">
    <source>
        <dbReference type="PROSITE" id="PS50943"/>
    </source>
</evidence>
<evidence type="ECO:0000313" key="2">
    <source>
        <dbReference type="EMBL" id="GGU39874.1"/>
    </source>
</evidence>
<dbReference type="PROSITE" id="PS50943">
    <property type="entry name" value="HTH_CROC1"/>
    <property type="match status" value="1"/>
</dbReference>
<gene>
    <name evidence="2" type="ORF">GCM10010178_35310</name>
</gene>
<dbReference type="InterPro" id="IPR043917">
    <property type="entry name" value="DUF5753"/>
</dbReference>
<accession>A0ABQ2UKP6</accession>
<proteinExistence type="predicted"/>
<sequence length="290" mass="31746">MPKRSSTARGREFGDGLRKAIAKAGFTSRALAEILGWDEAKLSDLINGKGGTSLVELGVLLGICRVSPAERDHLLSLFPVAHIRDWLQHHGPDGFDPQRTFVENLTTAETLVSWELHKLPILLRTQAYVRAELAASGRVPAGELEASVKARLEMQQELRRRSLKCVFYIHEVALRLPVGGHDAHVEQVHHVLRMAVRLNIVIRVVPTALGAHVGMSGSFTQLTSEKYEPLVCVNLENSTLFVEDKAAVQGYETVVRTLDQISLGEEESKALIVALGEELSGEGPAPQMAS</sequence>
<evidence type="ECO:0000313" key="3">
    <source>
        <dbReference type="Proteomes" id="UP000649573"/>
    </source>
</evidence>
<dbReference type="Pfam" id="PF13560">
    <property type="entry name" value="HTH_31"/>
    <property type="match status" value="1"/>
</dbReference>
<dbReference type="CDD" id="cd00093">
    <property type="entry name" value="HTH_XRE"/>
    <property type="match status" value="1"/>
</dbReference>
<dbReference type="InterPro" id="IPR001387">
    <property type="entry name" value="Cro/C1-type_HTH"/>
</dbReference>